<name>A0A7K0DV30_9NOCA</name>
<dbReference type="EMBL" id="WEGI01000011">
    <property type="protein sequence ID" value="MQY29623.1"/>
    <property type="molecule type" value="Genomic_DNA"/>
</dbReference>
<sequence length="84" mass="9542">MADFEITDLPDDVVVKMGKRARAAGLSLPDYLRHELIRSGRRHSYLDGIVEFQEIRDQQPADLDPSLRVDMEAVAASLRYVRGE</sequence>
<organism evidence="1 2">
    <name type="scientific">Nocardia aurantia</name>
    <dbReference type="NCBI Taxonomy" id="2585199"/>
    <lineage>
        <taxon>Bacteria</taxon>
        <taxon>Bacillati</taxon>
        <taxon>Actinomycetota</taxon>
        <taxon>Actinomycetes</taxon>
        <taxon>Mycobacteriales</taxon>
        <taxon>Nocardiaceae</taxon>
        <taxon>Nocardia</taxon>
    </lineage>
</organism>
<evidence type="ECO:0000313" key="2">
    <source>
        <dbReference type="Proteomes" id="UP000431401"/>
    </source>
</evidence>
<dbReference type="AlphaFoldDB" id="A0A7K0DV30"/>
<reference evidence="1 2" key="1">
    <citation type="submission" date="2019-10" db="EMBL/GenBank/DDBJ databases">
        <title>Nocardia macrotermitis sp. nov. and Nocardia aurantia sp. nov., isolated from the gut of fungus growing-termite Macrotermes natalensis.</title>
        <authorList>
            <person name="Benndorf R."/>
            <person name="Schwitalla J."/>
            <person name="Martin K."/>
            <person name="De Beer W."/>
            <person name="Kaster A.-K."/>
            <person name="Vollmers J."/>
            <person name="Poulsen M."/>
            <person name="Beemelmanns C."/>
        </authorList>
    </citation>
    <scope>NUCLEOTIDE SEQUENCE [LARGE SCALE GENOMIC DNA]</scope>
    <source>
        <strain evidence="1 2">RB56</strain>
    </source>
</reference>
<dbReference type="RefSeq" id="WP_153346568.1">
    <property type="nucleotide sequence ID" value="NZ_WEGI01000011.1"/>
</dbReference>
<protein>
    <recommendedName>
        <fullName evidence="3">Antitoxin</fullName>
    </recommendedName>
</protein>
<keyword evidence="2" id="KW-1185">Reference proteome</keyword>
<evidence type="ECO:0008006" key="3">
    <source>
        <dbReference type="Google" id="ProtNLM"/>
    </source>
</evidence>
<dbReference type="Proteomes" id="UP000431401">
    <property type="component" value="Unassembled WGS sequence"/>
</dbReference>
<dbReference type="OrthoDB" id="4557039at2"/>
<comment type="caution">
    <text evidence="1">The sequence shown here is derived from an EMBL/GenBank/DDBJ whole genome shotgun (WGS) entry which is preliminary data.</text>
</comment>
<proteinExistence type="predicted"/>
<accession>A0A7K0DV30</accession>
<gene>
    <name evidence="1" type="ORF">NRB56_52140</name>
</gene>
<evidence type="ECO:0000313" key="1">
    <source>
        <dbReference type="EMBL" id="MQY29623.1"/>
    </source>
</evidence>